<evidence type="ECO:0008006" key="5">
    <source>
        <dbReference type="Google" id="ProtNLM"/>
    </source>
</evidence>
<dbReference type="Proteomes" id="UP000192582">
    <property type="component" value="Unassembled WGS sequence"/>
</dbReference>
<dbReference type="STRING" id="695939.SAMN00790413_01172"/>
<feature type="chain" id="PRO_5012980912" description="Lipoprotein" evidence="2">
    <location>
        <begin position="40"/>
        <end position="131"/>
    </location>
</feature>
<gene>
    <name evidence="3" type="ORF">SAMN00790413_01172</name>
</gene>
<dbReference type="EMBL" id="FWWU01000009">
    <property type="protein sequence ID" value="SMB91529.1"/>
    <property type="molecule type" value="Genomic_DNA"/>
</dbReference>
<organism evidence="3 4">
    <name type="scientific">Deinococcus hopiensis KR-140</name>
    <dbReference type="NCBI Taxonomy" id="695939"/>
    <lineage>
        <taxon>Bacteria</taxon>
        <taxon>Thermotogati</taxon>
        <taxon>Deinococcota</taxon>
        <taxon>Deinococci</taxon>
        <taxon>Deinococcales</taxon>
        <taxon>Deinococcaceae</taxon>
        <taxon>Deinococcus</taxon>
    </lineage>
</organism>
<dbReference type="RefSeq" id="WP_084048701.1">
    <property type="nucleotide sequence ID" value="NZ_FWWU01000009.1"/>
</dbReference>
<protein>
    <recommendedName>
        <fullName evidence="5">Lipoprotein</fullName>
    </recommendedName>
</protein>
<accession>A0A1W1VDP9</accession>
<evidence type="ECO:0000256" key="2">
    <source>
        <dbReference type="SAM" id="SignalP"/>
    </source>
</evidence>
<feature type="region of interest" description="Disordered" evidence="1">
    <location>
        <begin position="91"/>
        <end position="131"/>
    </location>
</feature>
<proteinExistence type="predicted"/>
<evidence type="ECO:0000313" key="4">
    <source>
        <dbReference type="Proteomes" id="UP000192582"/>
    </source>
</evidence>
<keyword evidence="4" id="KW-1185">Reference proteome</keyword>
<dbReference type="AlphaFoldDB" id="A0A1W1VDP9"/>
<feature type="signal peptide" evidence="2">
    <location>
        <begin position="1"/>
        <end position="39"/>
    </location>
</feature>
<reference evidence="3 4" key="1">
    <citation type="submission" date="2017-04" db="EMBL/GenBank/DDBJ databases">
        <authorList>
            <person name="Afonso C.L."/>
            <person name="Miller P.J."/>
            <person name="Scott M.A."/>
            <person name="Spackman E."/>
            <person name="Goraichik I."/>
            <person name="Dimitrov K.M."/>
            <person name="Suarez D.L."/>
            <person name="Swayne D.E."/>
        </authorList>
    </citation>
    <scope>NUCLEOTIDE SEQUENCE [LARGE SCALE GENOMIC DNA]</scope>
    <source>
        <strain evidence="3 4">KR-140</strain>
    </source>
</reference>
<evidence type="ECO:0000313" key="3">
    <source>
        <dbReference type="EMBL" id="SMB91529.1"/>
    </source>
</evidence>
<name>A0A1W1VDP9_9DEIO</name>
<sequence>MGRREGCPSTRGAPFGQLRQTLGLALTGTVLALGNAAYAGCTASAQADAKTVRTAAKNTAEEGKAQVSGGRAQVTGTISLHGEERLSSKVMGQTFRGGAPRPRRLHLAGHGLRAELGNRTRAGPRPPPCLR</sequence>
<evidence type="ECO:0000256" key="1">
    <source>
        <dbReference type="SAM" id="MobiDB-lite"/>
    </source>
</evidence>
<keyword evidence="2" id="KW-0732">Signal</keyword>